<feature type="transmembrane region" description="Helical" evidence="6">
    <location>
        <begin position="78"/>
        <end position="102"/>
    </location>
</feature>
<dbReference type="InterPro" id="IPR020846">
    <property type="entry name" value="MFS_dom"/>
</dbReference>
<evidence type="ECO:0000259" key="7">
    <source>
        <dbReference type="PROSITE" id="PS50850"/>
    </source>
</evidence>
<protein>
    <submittedName>
        <fullName evidence="8">MFS transporter</fullName>
    </submittedName>
</protein>
<evidence type="ECO:0000256" key="4">
    <source>
        <dbReference type="ARBA" id="ARBA00022989"/>
    </source>
</evidence>
<feature type="transmembrane region" description="Helical" evidence="6">
    <location>
        <begin position="336"/>
        <end position="359"/>
    </location>
</feature>
<feature type="transmembrane region" description="Helical" evidence="6">
    <location>
        <begin position="148"/>
        <end position="165"/>
    </location>
</feature>
<keyword evidence="5 6" id="KW-0472">Membrane</keyword>
<dbReference type="InterPro" id="IPR036259">
    <property type="entry name" value="MFS_trans_sf"/>
</dbReference>
<proteinExistence type="predicted"/>
<evidence type="ECO:0000313" key="8">
    <source>
        <dbReference type="EMBL" id="PMP81202.1"/>
    </source>
</evidence>
<dbReference type="GO" id="GO:0022857">
    <property type="term" value="F:transmembrane transporter activity"/>
    <property type="evidence" value="ECO:0007669"/>
    <property type="project" value="InterPro"/>
</dbReference>
<gene>
    <name evidence="8" type="ORF">C0184_08560</name>
</gene>
<dbReference type="AlphaFoldDB" id="A0A2J6X4D3"/>
<dbReference type="Gene3D" id="1.20.1250.20">
    <property type="entry name" value="MFS general substrate transporter like domains"/>
    <property type="match status" value="2"/>
</dbReference>
<feature type="transmembrane region" description="Helical" evidence="6">
    <location>
        <begin position="249"/>
        <end position="272"/>
    </location>
</feature>
<dbReference type="Pfam" id="PF07690">
    <property type="entry name" value="MFS_1"/>
    <property type="match status" value="1"/>
</dbReference>
<evidence type="ECO:0000256" key="6">
    <source>
        <dbReference type="SAM" id="Phobius"/>
    </source>
</evidence>
<dbReference type="PROSITE" id="PS50850">
    <property type="entry name" value="MFS"/>
    <property type="match status" value="1"/>
</dbReference>
<name>A0A2J6X4D3_9CHLR</name>
<dbReference type="Proteomes" id="UP000243376">
    <property type="component" value="Unassembled WGS sequence"/>
</dbReference>
<dbReference type="InterPro" id="IPR052425">
    <property type="entry name" value="Uncharacterized_MFS-type"/>
</dbReference>
<evidence type="ECO:0000256" key="1">
    <source>
        <dbReference type="ARBA" id="ARBA00004651"/>
    </source>
</evidence>
<feature type="transmembrane region" description="Helical" evidence="6">
    <location>
        <begin position="49"/>
        <end position="71"/>
    </location>
</feature>
<dbReference type="GO" id="GO:0005886">
    <property type="term" value="C:plasma membrane"/>
    <property type="evidence" value="ECO:0007669"/>
    <property type="project" value="UniProtKB-SubCell"/>
</dbReference>
<evidence type="ECO:0000256" key="2">
    <source>
        <dbReference type="ARBA" id="ARBA00022475"/>
    </source>
</evidence>
<feature type="domain" description="Major facilitator superfamily (MFS) profile" evidence="7">
    <location>
        <begin position="11"/>
        <end position="389"/>
    </location>
</feature>
<keyword evidence="3 6" id="KW-0812">Transmembrane</keyword>
<reference evidence="8 9" key="1">
    <citation type="submission" date="2018-01" db="EMBL/GenBank/DDBJ databases">
        <title>Metagenomic assembled genomes from two thermal pools in the Uzon Caldera, Kamchatka, Russia.</title>
        <authorList>
            <person name="Wilkins L."/>
            <person name="Ettinger C."/>
        </authorList>
    </citation>
    <scope>NUCLEOTIDE SEQUENCE [LARGE SCALE GENOMIC DNA]</scope>
    <source>
        <strain evidence="8">ZAV-02</strain>
    </source>
</reference>
<feature type="transmembrane region" description="Helical" evidence="6">
    <location>
        <begin position="12"/>
        <end position="29"/>
    </location>
</feature>
<feature type="transmembrane region" description="Helical" evidence="6">
    <location>
        <begin position="292"/>
        <end position="315"/>
    </location>
</feature>
<dbReference type="InterPro" id="IPR011701">
    <property type="entry name" value="MFS"/>
</dbReference>
<dbReference type="CDD" id="cd17370">
    <property type="entry name" value="MFS_MJ1317_like"/>
    <property type="match status" value="1"/>
</dbReference>
<accession>A0A2J6X4D3</accession>
<evidence type="ECO:0000313" key="9">
    <source>
        <dbReference type="Proteomes" id="UP000243376"/>
    </source>
</evidence>
<feature type="transmembrane region" description="Helical" evidence="6">
    <location>
        <begin position="365"/>
        <end position="385"/>
    </location>
</feature>
<keyword evidence="2" id="KW-1003">Cell membrane</keyword>
<feature type="transmembrane region" description="Helical" evidence="6">
    <location>
        <begin position="172"/>
        <end position="193"/>
    </location>
</feature>
<dbReference type="PANTHER" id="PTHR42688:SF1">
    <property type="entry name" value="BLR5212 PROTEIN"/>
    <property type="match status" value="1"/>
</dbReference>
<evidence type="ECO:0000256" key="5">
    <source>
        <dbReference type="ARBA" id="ARBA00023136"/>
    </source>
</evidence>
<dbReference type="EMBL" id="PNIQ01000566">
    <property type="protein sequence ID" value="PMP81202.1"/>
    <property type="molecule type" value="Genomic_DNA"/>
</dbReference>
<organism evidence="8 9">
    <name type="scientific">Chloroflexus aggregans</name>
    <dbReference type="NCBI Taxonomy" id="152260"/>
    <lineage>
        <taxon>Bacteria</taxon>
        <taxon>Bacillati</taxon>
        <taxon>Chloroflexota</taxon>
        <taxon>Chloroflexia</taxon>
        <taxon>Chloroflexales</taxon>
        <taxon>Chloroflexineae</taxon>
        <taxon>Chloroflexaceae</taxon>
        <taxon>Chloroflexus</taxon>
    </lineage>
</organism>
<dbReference type="SUPFAM" id="SSF103473">
    <property type="entry name" value="MFS general substrate transporter"/>
    <property type="match status" value="1"/>
</dbReference>
<dbReference type="PANTHER" id="PTHR42688">
    <property type="entry name" value="CONSERVED PROTEIN"/>
    <property type="match status" value="1"/>
</dbReference>
<feature type="transmembrane region" description="Helical" evidence="6">
    <location>
        <begin position="215"/>
        <end position="237"/>
    </location>
</feature>
<keyword evidence="4 6" id="KW-1133">Transmembrane helix</keyword>
<evidence type="ECO:0000256" key="3">
    <source>
        <dbReference type="ARBA" id="ARBA00022692"/>
    </source>
</evidence>
<comment type="subcellular location">
    <subcellularLocation>
        <location evidence="1">Cell membrane</location>
        <topology evidence="1">Multi-pass membrane protein</topology>
    </subcellularLocation>
</comment>
<comment type="caution">
    <text evidence="8">The sequence shown here is derived from an EMBL/GenBank/DDBJ whole genome shotgun (WGS) entry which is preliminary data.</text>
</comment>
<sequence>MQTISHSYRRAVQFIVLMGVVSLLADMVYEGGRSLSGQYLALLGASGTVVGLTAGAGELIGYGLRLVFGYLSDRTRRYWLLTILGYTLTIIAVPMLALAQAWPLAVGLLMVERFSKALRSPAKDTLLSYAAERVGTGKGFGLHEALDQIGAVAAPLVLAAVLAVGGSFQMAFALLIVPGVACLIALIVARFLFPQPSDLVSKTPELLTTGLQARFWWYLLSVGLFAAASVDFALAAYHFQRTQLINAAAIPVLYALAMIVDAVAALSFGFLYDRIGMPVLSGITLLAALSTPFMFSGVFVVAVLGVVIWGIALGAQESILRAAVTRFTPADRRGAAYGLFNACFGLSWFIGSALFGVLYDVALPILVGVSVSLYLIAVLILWFVVARQP</sequence>